<dbReference type="GO" id="GO:0032259">
    <property type="term" value="P:methylation"/>
    <property type="evidence" value="ECO:0007669"/>
    <property type="project" value="UniProtKB-KW"/>
</dbReference>
<reference evidence="3" key="1">
    <citation type="journal article" date="2020" name="mSystems">
        <title>Genome- and Community-Level Interaction Insights into Carbon Utilization and Element Cycling Functions of Hydrothermarchaeota in Hydrothermal Sediment.</title>
        <authorList>
            <person name="Zhou Z."/>
            <person name="Liu Y."/>
            <person name="Xu W."/>
            <person name="Pan J."/>
            <person name="Luo Z.H."/>
            <person name="Li M."/>
        </authorList>
    </citation>
    <scope>NUCLEOTIDE SEQUENCE [LARGE SCALE GENOMIC DNA]</scope>
    <source>
        <strain evidence="3">HyVt-386</strain>
    </source>
</reference>
<gene>
    <name evidence="3" type="ORF">ENI32_02095</name>
</gene>
<proteinExistence type="predicted"/>
<dbReference type="Proteomes" id="UP000885936">
    <property type="component" value="Unassembled WGS sequence"/>
</dbReference>
<keyword evidence="2" id="KW-0808">Transferase</keyword>
<dbReference type="InterPro" id="IPR030688">
    <property type="entry name" value="MeTrfase_MtrA/MtxA"/>
</dbReference>
<evidence type="ECO:0000313" key="3">
    <source>
        <dbReference type="EMBL" id="HEC56666.1"/>
    </source>
</evidence>
<protein>
    <submittedName>
        <fullName evidence="3">Uncharacterized protein</fullName>
    </submittedName>
</protein>
<dbReference type="GO" id="GO:0008168">
    <property type="term" value="F:methyltransferase activity"/>
    <property type="evidence" value="ECO:0007669"/>
    <property type="project" value="UniProtKB-KW"/>
</dbReference>
<name>A0A7J2RZM2_9EURY</name>
<dbReference type="Pfam" id="PF04208">
    <property type="entry name" value="MtrA"/>
    <property type="match status" value="1"/>
</dbReference>
<sequence length="66" mass="7661">MIENGVDDMKRIIGTKAPTPGLFNIPTEFIERFRKQITLVRNRVSSWVTLCTIPVLIKRNLKFWTG</sequence>
<dbReference type="AlphaFoldDB" id="A0A7J2RZM2"/>
<dbReference type="EMBL" id="DRIE01000033">
    <property type="protein sequence ID" value="HEC56666.1"/>
    <property type="molecule type" value="Genomic_DNA"/>
</dbReference>
<organism evidence="3">
    <name type="scientific">Candidatus Syntropharchaeum butanivorans</name>
    <dbReference type="NCBI Taxonomy" id="1839936"/>
    <lineage>
        <taxon>Archaea</taxon>
        <taxon>Methanobacteriati</taxon>
        <taxon>Methanobacteriota</taxon>
        <taxon>Stenosarchaea group</taxon>
        <taxon>Methanomicrobia</taxon>
        <taxon>Methanosarcinales</taxon>
        <taxon>ANME-2 cluster</taxon>
        <taxon>Candidatus Syntropharchaeum</taxon>
    </lineage>
</organism>
<evidence type="ECO:0000256" key="2">
    <source>
        <dbReference type="ARBA" id="ARBA00022679"/>
    </source>
</evidence>
<keyword evidence="1" id="KW-0489">Methyltransferase</keyword>
<evidence type="ECO:0000256" key="1">
    <source>
        <dbReference type="ARBA" id="ARBA00022603"/>
    </source>
</evidence>
<comment type="caution">
    <text evidence="3">The sequence shown here is derived from an EMBL/GenBank/DDBJ whole genome shotgun (WGS) entry which is preliminary data.</text>
</comment>
<accession>A0A7J2RZM2</accession>